<name>A0ABD3NJI8_9STRA</name>
<proteinExistence type="predicted"/>
<organism evidence="1 2">
    <name type="scientific">Cyclotella atomus</name>
    <dbReference type="NCBI Taxonomy" id="382360"/>
    <lineage>
        <taxon>Eukaryota</taxon>
        <taxon>Sar</taxon>
        <taxon>Stramenopiles</taxon>
        <taxon>Ochrophyta</taxon>
        <taxon>Bacillariophyta</taxon>
        <taxon>Coscinodiscophyceae</taxon>
        <taxon>Thalassiosirophycidae</taxon>
        <taxon>Stephanodiscales</taxon>
        <taxon>Stephanodiscaceae</taxon>
        <taxon>Cyclotella</taxon>
    </lineage>
</organism>
<protein>
    <submittedName>
        <fullName evidence="1">Uncharacterized protein</fullName>
    </submittedName>
</protein>
<gene>
    <name evidence="1" type="ORF">ACHAWO_003957</name>
</gene>
<accession>A0ABD3NJI8</accession>
<reference evidence="1 2" key="1">
    <citation type="submission" date="2024-10" db="EMBL/GenBank/DDBJ databases">
        <title>Updated reference genomes for cyclostephanoid diatoms.</title>
        <authorList>
            <person name="Roberts W.R."/>
            <person name="Alverson A.J."/>
        </authorList>
    </citation>
    <scope>NUCLEOTIDE SEQUENCE [LARGE SCALE GENOMIC DNA]</scope>
    <source>
        <strain evidence="1 2">AJA010-31</strain>
    </source>
</reference>
<sequence length="524" mass="59641">MTANSLTAPCIVVLLLLLTVGHLFISNTSLIVDKHKAEKFASDTKSDRRLSAASVDKTQEWYQDVPYLLSLAKSATPKAPFRVLLVITSLTEYDKGTRGTLHGYDRLKNVLLPPLVDSVNSMHSRGWHVDVYLILGYGPFLPERRQMVQDALPEGVGLEVWEDAIPLHYANTYAKRPKADQTLTLADHALSRQHRFVVRDKLKDYDFFSCFEDDMRILDIHVVNFLEMSADIRELHDRALSSEDGTVHGTNNGQTAIVQRVRHKPNDKASVGNDVADDPISTEQIKRLFPGLLRVEVLDRKPDHPLRVNGVLDNHKFAKEVRPSSNASLLSALKCCEEQDPPRGKMTSHPTIDELVIWETNIQATGVRNYPEPIGWAAAMPVEDRADVGSWWSGYPDIYGKPDMKRPRRVDETIGNQAGFMATRSQIEYFHNEACPGGFLPHYDGQWWRGDSLQRHSVEFWSGGFQLFGQCFFNRILSLDPRKFEQQLIYHVSNNKQRTVRTNKFIRIGDFYAQIMTVKERARS</sequence>
<comment type="caution">
    <text evidence="1">The sequence shown here is derived from an EMBL/GenBank/DDBJ whole genome shotgun (WGS) entry which is preliminary data.</text>
</comment>
<evidence type="ECO:0000313" key="1">
    <source>
        <dbReference type="EMBL" id="KAL3775992.1"/>
    </source>
</evidence>
<evidence type="ECO:0000313" key="2">
    <source>
        <dbReference type="Proteomes" id="UP001530400"/>
    </source>
</evidence>
<dbReference type="Proteomes" id="UP001530400">
    <property type="component" value="Unassembled WGS sequence"/>
</dbReference>
<keyword evidence="2" id="KW-1185">Reference proteome</keyword>
<dbReference type="AlphaFoldDB" id="A0ABD3NJI8"/>
<dbReference type="EMBL" id="JALLPJ020001124">
    <property type="protein sequence ID" value="KAL3775992.1"/>
    <property type="molecule type" value="Genomic_DNA"/>
</dbReference>